<evidence type="ECO:0000256" key="2">
    <source>
        <dbReference type="ARBA" id="ARBA00022833"/>
    </source>
</evidence>
<keyword evidence="3" id="KW-0469">Meiosis</keyword>
<dbReference type="GO" id="GO:0007131">
    <property type="term" value="P:reciprocal meiotic recombination"/>
    <property type="evidence" value="ECO:0007669"/>
    <property type="project" value="InterPro"/>
</dbReference>
<reference evidence="7" key="1">
    <citation type="submission" date="2020-05" db="UniProtKB">
        <authorList>
            <consortium name="EnsemblMetazoa"/>
        </authorList>
    </citation>
    <scope>IDENTIFICATION</scope>
    <source>
        <strain evidence="7">FUMOZ</strain>
    </source>
</reference>
<keyword evidence="1 4" id="KW-0863">Zinc-finger</keyword>
<sequence length="161" mass="19416">MFVFCELCHEQRTTGELEFYITTCSHIFCRKCSPIAKECPICAKPCRTMQMNKDLPLKVKEYFMNQEDQLGKIGKIYQFQNSKMDQFIEANWNVFKEYETRKQRFQKLKQMYEAYKKGIDEEQNLIIQLQQKQKEAIQHDDTMLDDKTKEDFFQNTASKRF</sequence>
<dbReference type="GO" id="GO:0019789">
    <property type="term" value="F:SUMO transferase activity"/>
    <property type="evidence" value="ECO:0007669"/>
    <property type="project" value="InterPro"/>
</dbReference>
<evidence type="ECO:0000259" key="6">
    <source>
        <dbReference type="PROSITE" id="PS50089"/>
    </source>
</evidence>
<dbReference type="PROSITE" id="PS50089">
    <property type="entry name" value="ZF_RING_2"/>
    <property type="match status" value="1"/>
</dbReference>
<evidence type="ECO:0000256" key="4">
    <source>
        <dbReference type="PROSITE-ProRule" id="PRU00175"/>
    </source>
</evidence>
<dbReference type="VEuPathDB" id="VectorBase:AFUN2_014321"/>
<dbReference type="Gene3D" id="3.30.40.10">
    <property type="entry name" value="Zinc/RING finger domain, C3HC4 (zinc finger)"/>
    <property type="match status" value="1"/>
</dbReference>
<keyword evidence="2" id="KW-0862">Zinc</keyword>
<organism evidence="7">
    <name type="scientific">Anopheles funestus</name>
    <name type="common">African malaria mosquito</name>
    <dbReference type="NCBI Taxonomy" id="62324"/>
    <lineage>
        <taxon>Eukaryota</taxon>
        <taxon>Metazoa</taxon>
        <taxon>Ecdysozoa</taxon>
        <taxon>Arthropoda</taxon>
        <taxon>Hexapoda</taxon>
        <taxon>Insecta</taxon>
        <taxon>Pterygota</taxon>
        <taxon>Neoptera</taxon>
        <taxon>Endopterygota</taxon>
        <taxon>Diptera</taxon>
        <taxon>Nematocera</taxon>
        <taxon>Culicoidea</taxon>
        <taxon>Culicidae</taxon>
        <taxon>Anophelinae</taxon>
        <taxon>Anopheles</taxon>
    </lineage>
</organism>
<dbReference type="PANTHER" id="PTHR22663">
    <property type="entry name" value="RING FINGER PROTEIN NARYA-RELATED"/>
    <property type="match status" value="1"/>
</dbReference>
<dbReference type="VEuPathDB" id="VectorBase:AFUN022232"/>
<dbReference type="Pfam" id="PF14634">
    <property type="entry name" value="zf-RING_5"/>
    <property type="match status" value="1"/>
</dbReference>
<protein>
    <submittedName>
        <fullName evidence="7">RING-type domain-containing protein</fullName>
    </submittedName>
</protein>
<dbReference type="STRING" id="62324.A0A4Y0BNK0"/>
<feature type="coiled-coil region" evidence="5">
    <location>
        <begin position="112"/>
        <end position="139"/>
    </location>
</feature>
<dbReference type="EnsemblMetazoa" id="AFUN022232-RA">
    <property type="protein sequence ID" value="AFUN022232-PA"/>
    <property type="gene ID" value="AFUN022232"/>
</dbReference>
<dbReference type="GO" id="GO:0007129">
    <property type="term" value="P:homologous chromosome pairing at meiosis"/>
    <property type="evidence" value="ECO:0007669"/>
    <property type="project" value="TreeGrafter"/>
</dbReference>
<dbReference type="GO" id="GO:0008270">
    <property type="term" value="F:zinc ion binding"/>
    <property type="evidence" value="ECO:0007669"/>
    <property type="project" value="UniProtKB-KW"/>
</dbReference>
<dbReference type="InterPro" id="IPR013083">
    <property type="entry name" value="Znf_RING/FYVE/PHD"/>
</dbReference>
<evidence type="ECO:0000256" key="1">
    <source>
        <dbReference type="ARBA" id="ARBA00022771"/>
    </source>
</evidence>
<dbReference type="AlphaFoldDB" id="A0A4Y0BNK0"/>
<dbReference type="SMART" id="SM00184">
    <property type="entry name" value="RING"/>
    <property type="match status" value="1"/>
</dbReference>
<dbReference type="PANTHER" id="PTHR22663:SF17">
    <property type="entry name" value="RING FINGER PROTEIN NARYA-RELATED"/>
    <property type="match status" value="1"/>
</dbReference>
<evidence type="ECO:0000313" key="7">
    <source>
        <dbReference type="EnsemblMetazoa" id="AFUN022232-PA"/>
    </source>
</evidence>
<evidence type="ECO:0000256" key="5">
    <source>
        <dbReference type="SAM" id="Coils"/>
    </source>
</evidence>
<keyword evidence="1 4" id="KW-0479">Metal-binding</keyword>
<name>A0A4Y0BNK0_ANOFN</name>
<feature type="domain" description="RING-type" evidence="6">
    <location>
        <begin position="5"/>
        <end position="42"/>
    </location>
</feature>
<dbReference type="InterPro" id="IPR001841">
    <property type="entry name" value="Znf_RING"/>
</dbReference>
<proteinExistence type="predicted"/>
<accession>A0A4Y0BNK0</accession>
<dbReference type="InterPro" id="IPR042123">
    <property type="entry name" value="Zip3/RNF212-like"/>
</dbReference>
<evidence type="ECO:0000256" key="3">
    <source>
        <dbReference type="ARBA" id="ARBA00023254"/>
    </source>
</evidence>
<dbReference type="GO" id="GO:0016925">
    <property type="term" value="P:protein sumoylation"/>
    <property type="evidence" value="ECO:0007669"/>
    <property type="project" value="TreeGrafter"/>
</dbReference>
<dbReference type="SUPFAM" id="SSF57850">
    <property type="entry name" value="RING/U-box"/>
    <property type="match status" value="1"/>
</dbReference>
<keyword evidence="5" id="KW-0175">Coiled coil</keyword>
<dbReference type="GO" id="GO:0000795">
    <property type="term" value="C:synaptonemal complex"/>
    <property type="evidence" value="ECO:0007669"/>
    <property type="project" value="InterPro"/>
</dbReference>